<dbReference type="GO" id="GO:0008168">
    <property type="term" value="F:methyltransferase activity"/>
    <property type="evidence" value="ECO:0007669"/>
    <property type="project" value="UniProtKB-KW"/>
</dbReference>
<evidence type="ECO:0000256" key="1">
    <source>
        <dbReference type="ARBA" id="ARBA00022603"/>
    </source>
</evidence>
<feature type="compositionally biased region" description="Acidic residues" evidence="3">
    <location>
        <begin position="21"/>
        <end position="39"/>
    </location>
</feature>
<dbReference type="Pfam" id="PF10294">
    <property type="entry name" value="Methyltransf_16"/>
    <property type="match status" value="1"/>
</dbReference>
<dbReference type="InterPro" id="IPR029063">
    <property type="entry name" value="SAM-dependent_MTases_sf"/>
</dbReference>
<sequence length="280" mass="32010">MATLCMVSELERKADKTTEVVMDEEEEREDEEERVDDENERTNDAEPECVPSNTEEEESDNKEDGEIPKKSNKAWEPSFYSPSTSEKYHFAGHSINIRESIDSYGAIIWPGAVALCQYLENNRQQVNLMDKSVLELGAGTGLVSIVACLLGAWVTATDLPDVLGNLKCNLSLNTRGRCKYNPQVGALCWERDIEKMYPRSVYRYDYILAADVVYHHDFLEELLITMRHFCQPGTTLIWSNKVRFTSDLHFINNFKSTFHTTVLAELPKEEVTIFMATSRE</sequence>
<comment type="caution">
    <text evidence="4">The sequence shown here is derived from an EMBL/GenBank/DDBJ whole genome shotgun (WGS) entry which is preliminary data.</text>
</comment>
<keyword evidence="2" id="KW-0949">S-adenosyl-L-methionine</keyword>
<keyword evidence="1" id="KW-0489">Methyltransferase</keyword>
<dbReference type="GO" id="GO:0032259">
    <property type="term" value="P:methylation"/>
    <property type="evidence" value="ECO:0007669"/>
    <property type="project" value="UniProtKB-KW"/>
</dbReference>
<accession>A0A8T3DRI3</accession>
<protein>
    <submittedName>
        <fullName evidence="4">Uncharacterized protein</fullName>
    </submittedName>
</protein>
<evidence type="ECO:0000256" key="2">
    <source>
        <dbReference type="ARBA" id="ARBA00022691"/>
    </source>
</evidence>
<keyword evidence="5" id="KW-1185">Reference proteome</keyword>
<dbReference type="PANTHER" id="PTHR14614:SF13">
    <property type="entry name" value="PROTEIN-LYSINE METHYLTRANSFERASE METTL21C"/>
    <property type="match status" value="1"/>
</dbReference>
<dbReference type="Gene3D" id="3.40.50.150">
    <property type="entry name" value="Vaccinia Virus protein VP39"/>
    <property type="match status" value="1"/>
</dbReference>
<feature type="region of interest" description="Disordered" evidence="3">
    <location>
        <begin position="1"/>
        <end position="79"/>
    </location>
</feature>
<evidence type="ECO:0000313" key="4">
    <source>
        <dbReference type="EMBL" id="KAI1899691.1"/>
    </source>
</evidence>
<gene>
    <name evidence="4" type="ORF">AGOR_G00064380</name>
</gene>
<reference evidence="4" key="1">
    <citation type="submission" date="2021-01" db="EMBL/GenBank/DDBJ databases">
        <authorList>
            <person name="Zahm M."/>
            <person name="Roques C."/>
            <person name="Cabau C."/>
            <person name="Klopp C."/>
            <person name="Donnadieu C."/>
            <person name="Jouanno E."/>
            <person name="Lampietro C."/>
            <person name="Louis A."/>
            <person name="Herpin A."/>
            <person name="Echchiki A."/>
            <person name="Berthelot C."/>
            <person name="Parey E."/>
            <person name="Roest-Crollius H."/>
            <person name="Braasch I."/>
            <person name="Postlethwait J."/>
            <person name="Bobe J."/>
            <person name="Montfort J."/>
            <person name="Bouchez O."/>
            <person name="Begum T."/>
            <person name="Mejri S."/>
            <person name="Adams A."/>
            <person name="Chen W.-J."/>
            <person name="Guiguen Y."/>
        </authorList>
    </citation>
    <scope>NUCLEOTIDE SEQUENCE</scope>
    <source>
        <tissue evidence="4">Blood</tissue>
    </source>
</reference>
<keyword evidence="1" id="KW-0808">Transferase</keyword>
<dbReference type="OrthoDB" id="413520at2759"/>
<dbReference type="SUPFAM" id="SSF53335">
    <property type="entry name" value="S-adenosyl-L-methionine-dependent methyltransferases"/>
    <property type="match status" value="1"/>
</dbReference>
<evidence type="ECO:0000256" key="3">
    <source>
        <dbReference type="SAM" id="MobiDB-lite"/>
    </source>
</evidence>
<organism evidence="4 5">
    <name type="scientific">Albula goreensis</name>
    <dbReference type="NCBI Taxonomy" id="1534307"/>
    <lineage>
        <taxon>Eukaryota</taxon>
        <taxon>Metazoa</taxon>
        <taxon>Chordata</taxon>
        <taxon>Craniata</taxon>
        <taxon>Vertebrata</taxon>
        <taxon>Euteleostomi</taxon>
        <taxon>Actinopterygii</taxon>
        <taxon>Neopterygii</taxon>
        <taxon>Teleostei</taxon>
        <taxon>Albuliformes</taxon>
        <taxon>Albulidae</taxon>
        <taxon>Albula</taxon>
    </lineage>
</organism>
<evidence type="ECO:0000313" key="5">
    <source>
        <dbReference type="Proteomes" id="UP000829720"/>
    </source>
</evidence>
<dbReference type="CDD" id="cd02440">
    <property type="entry name" value="AdoMet_MTases"/>
    <property type="match status" value="1"/>
</dbReference>
<feature type="compositionally biased region" description="Basic and acidic residues" evidence="3">
    <location>
        <begin position="9"/>
        <end position="18"/>
    </location>
</feature>
<dbReference type="InterPro" id="IPR019410">
    <property type="entry name" value="Methyltransf_16"/>
</dbReference>
<dbReference type="PANTHER" id="PTHR14614">
    <property type="entry name" value="HEPATOCELLULAR CARCINOMA-ASSOCIATED ANTIGEN"/>
    <property type="match status" value="1"/>
</dbReference>
<name>A0A8T3DRI3_9TELE</name>
<proteinExistence type="predicted"/>
<dbReference type="Proteomes" id="UP000829720">
    <property type="component" value="Unassembled WGS sequence"/>
</dbReference>
<dbReference type="AlphaFoldDB" id="A0A8T3DRI3"/>
<dbReference type="EMBL" id="JAERUA010000005">
    <property type="protein sequence ID" value="KAI1899691.1"/>
    <property type="molecule type" value="Genomic_DNA"/>
</dbReference>